<sequence length="166" mass="18997">MIEIIAANIQDIKIIQEIAYNTWPTTFGTILSPEQITYMLDMMYSQASLTKQLTDLQHHFLLAKQAETVVGFVSYETPYRGLSQTKIHKIYILPTTQRSGVGRKLMDEVERIARNKGDRQLLLNVNKFNTAENFYKQLGFDIIGMEDIDIGAGFLMEDKIMAKKLS</sequence>
<accession>A0ABP9C8U9</accession>
<keyword evidence="1" id="KW-0808">Transferase</keyword>
<evidence type="ECO:0000313" key="4">
    <source>
        <dbReference type="EMBL" id="GAA4806778.1"/>
    </source>
</evidence>
<gene>
    <name evidence="4" type="ORF">GCM10023231_39950</name>
</gene>
<proteinExistence type="predicted"/>
<evidence type="ECO:0000313" key="5">
    <source>
        <dbReference type="Proteomes" id="UP001501411"/>
    </source>
</evidence>
<dbReference type="InterPro" id="IPR050832">
    <property type="entry name" value="Bact_Acetyltransf"/>
</dbReference>
<dbReference type="RefSeq" id="WP_345234849.1">
    <property type="nucleotide sequence ID" value="NZ_BAABIQ010000044.1"/>
</dbReference>
<dbReference type="EMBL" id="BAABIQ010000044">
    <property type="protein sequence ID" value="GAA4806778.1"/>
    <property type="molecule type" value="Genomic_DNA"/>
</dbReference>
<protein>
    <submittedName>
        <fullName evidence="4">GNAT family N-acetyltransferase</fullName>
    </submittedName>
</protein>
<evidence type="ECO:0000256" key="1">
    <source>
        <dbReference type="ARBA" id="ARBA00022679"/>
    </source>
</evidence>
<reference evidence="5" key="1">
    <citation type="journal article" date="2019" name="Int. J. Syst. Evol. Microbiol.">
        <title>The Global Catalogue of Microorganisms (GCM) 10K type strain sequencing project: providing services to taxonomists for standard genome sequencing and annotation.</title>
        <authorList>
            <consortium name="The Broad Institute Genomics Platform"/>
            <consortium name="The Broad Institute Genome Sequencing Center for Infectious Disease"/>
            <person name="Wu L."/>
            <person name="Ma J."/>
        </authorList>
    </citation>
    <scope>NUCLEOTIDE SEQUENCE [LARGE SCALE GENOMIC DNA]</scope>
    <source>
        <strain evidence="5">JCM 18200</strain>
    </source>
</reference>
<dbReference type="PROSITE" id="PS51186">
    <property type="entry name" value="GNAT"/>
    <property type="match status" value="1"/>
</dbReference>
<dbReference type="InterPro" id="IPR016181">
    <property type="entry name" value="Acyl_CoA_acyltransferase"/>
</dbReference>
<keyword evidence="5" id="KW-1185">Reference proteome</keyword>
<dbReference type="SUPFAM" id="SSF55729">
    <property type="entry name" value="Acyl-CoA N-acyltransferases (Nat)"/>
    <property type="match status" value="1"/>
</dbReference>
<organism evidence="4 5">
    <name type="scientific">Olivibacter ginsenosidimutans</name>
    <dbReference type="NCBI Taxonomy" id="1176537"/>
    <lineage>
        <taxon>Bacteria</taxon>
        <taxon>Pseudomonadati</taxon>
        <taxon>Bacteroidota</taxon>
        <taxon>Sphingobacteriia</taxon>
        <taxon>Sphingobacteriales</taxon>
        <taxon>Sphingobacteriaceae</taxon>
        <taxon>Olivibacter</taxon>
    </lineage>
</organism>
<name>A0ABP9C8U9_9SPHI</name>
<evidence type="ECO:0000256" key="2">
    <source>
        <dbReference type="ARBA" id="ARBA00023315"/>
    </source>
</evidence>
<dbReference type="PANTHER" id="PTHR43877:SF2">
    <property type="entry name" value="AMINOALKYLPHOSPHONATE N-ACETYLTRANSFERASE-RELATED"/>
    <property type="match status" value="1"/>
</dbReference>
<dbReference type="Gene3D" id="3.40.630.30">
    <property type="match status" value="1"/>
</dbReference>
<dbReference type="Pfam" id="PF13673">
    <property type="entry name" value="Acetyltransf_10"/>
    <property type="match status" value="1"/>
</dbReference>
<comment type="caution">
    <text evidence="4">The sequence shown here is derived from an EMBL/GenBank/DDBJ whole genome shotgun (WGS) entry which is preliminary data.</text>
</comment>
<evidence type="ECO:0000259" key="3">
    <source>
        <dbReference type="PROSITE" id="PS51186"/>
    </source>
</evidence>
<dbReference type="PANTHER" id="PTHR43877">
    <property type="entry name" value="AMINOALKYLPHOSPHONATE N-ACETYLTRANSFERASE-RELATED-RELATED"/>
    <property type="match status" value="1"/>
</dbReference>
<dbReference type="InterPro" id="IPR000182">
    <property type="entry name" value="GNAT_dom"/>
</dbReference>
<feature type="domain" description="N-acetyltransferase" evidence="3">
    <location>
        <begin position="2"/>
        <end position="166"/>
    </location>
</feature>
<dbReference type="Proteomes" id="UP001501411">
    <property type="component" value="Unassembled WGS sequence"/>
</dbReference>
<keyword evidence="2" id="KW-0012">Acyltransferase</keyword>
<dbReference type="CDD" id="cd04301">
    <property type="entry name" value="NAT_SF"/>
    <property type="match status" value="1"/>
</dbReference>